<evidence type="ECO:0000313" key="5">
    <source>
        <dbReference type="Proteomes" id="UP001500171"/>
    </source>
</evidence>
<comment type="caution">
    <text evidence="4">The sequence shown here is derived from an EMBL/GenBank/DDBJ whole genome shotgun (WGS) entry which is preliminary data.</text>
</comment>
<keyword evidence="2" id="KW-0326">Glycosidase</keyword>
<dbReference type="RefSeq" id="WP_345492691.1">
    <property type="nucleotide sequence ID" value="NZ_BAABHY010000013.1"/>
</dbReference>
<dbReference type="GO" id="GO:0016787">
    <property type="term" value="F:hydrolase activity"/>
    <property type="evidence" value="ECO:0007669"/>
    <property type="project" value="UniProtKB-KW"/>
</dbReference>
<dbReference type="InterPro" id="IPR001910">
    <property type="entry name" value="Inosine/uridine_hydrolase_dom"/>
</dbReference>
<proteinExistence type="predicted"/>
<dbReference type="CDD" id="cd00455">
    <property type="entry name" value="nuc_hydro"/>
    <property type="match status" value="1"/>
</dbReference>
<dbReference type="InterPro" id="IPR023186">
    <property type="entry name" value="IUNH"/>
</dbReference>
<dbReference type="PANTHER" id="PTHR12304">
    <property type="entry name" value="INOSINE-URIDINE PREFERRING NUCLEOSIDE HYDROLASE"/>
    <property type="match status" value="1"/>
</dbReference>
<dbReference type="SUPFAM" id="SSF53590">
    <property type="entry name" value="Nucleoside hydrolase"/>
    <property type="match status" value="1"/>
</dbReference>
<organism evidence="4 5">
    <name type="scientific">Orbus sasakiae</name>
    <dbReference type="NCBI Taxonomy" id="1078475"/>
    <lineage>
        <taxon>Bacteria</taxon>
        <taxon>Pseudomonadati</taxon>
        <taxon>Pseudomonadota</taxon>
        <taxon>Gammaproteobacteria</taxon>
        <taxon>Orbales</taxon>
        <taxon>Orbaceae</taxon>
        <taxon>Orbus</taxon>
    </lineage>
</organism>
<dbReference type="Gene3D" id="3.90.245.10">
    <property type="entry name" value="Ribonucleoside hydrolase-like"/>
    <property type="match status" value="1"/>
</dbReference>
<name>A0ABP9NDB2_9GAMM</name>
<dbReference type="Proteomes" id="UP001500171">
    <property type="component" value="Unassembled WGS sequence"/>
</dbReference>
<evidence type="ECO:0000313" key="4">
    <source>
        <dbReference type="EMBL" id="GAA5114726.1"/>
    </source>
</evidence>
<dbReference type="Pfam" id="PF01156">
    <property type="entry name" value="IU_nuc_hydro"/>
    <property type="match status" value="1"/>
</dbReference>
<protein>
    <submittedName>
        <fullName evidence="4">Nucleoside hydrolase</fullName>
    </submittedName>
</protein>
<evidence type="ECO:0000259" key="3">
    <source>
        <dbReference type="Pfam" id="PF01156"/>
    </source>
</evidence>
<dbReference type="InterPro" id="IPR036452">
    <property type="entry name" value="Ribo_hydro-like"/>
</dbReference>
<evidence type="ECO:0000256" key="2">
    <source>
        <dbReference type="ARBA" id="ARBA00023295"/>
    </source>
</evidence>
<accession>A0ABP9NDB2</accession>
<sequence>MVKRIIIDCDPGNGIPGANVDDGLAIALAIANPNIALELITTVSGNTPRDTGYHVAKTMLDLLSLNIPVAKGAAQALLEPAAPWREHLDNNVKKQGLLHLWPQTNTNTMIDHDLSVNAAQAIGELVCNNPHQISVVAIGPLTNIAHTIQLYPEFAHSVAEIIIMGGVFNVPGYLKDTNFAIDPEAAHIVLNSGANITLAPYDVTTTTMLTHHDLNIIAKNDDQLSQYIVTTTRPWMDFSMQTRHIPGCWIHDVLCVAYLIDPTFMVSQEYVVDVALEGAYTRGSSRRWKKNGLRLTVGMPPLPQSTINVIEQVDNQKLLSIIFNSLAQYAR</sequence>
<reference evidence="5" key="1">
    <citation type="journal article" date="2019" name="Int. J. Syst. Evol. Microbiol.">
        <title>The Global Catalogue of Microorganisms (GCM) 10K type strain sequencing project: providing services to taxonomists for standard genome sequencing and annotation.</title>
        <authorList>
            <consortium name="The Broad Institute Genomics Platform"/>
            <consortium name="The Broad Institute Genome Sequencing Center for Infectious Disease"/>
            <person name="Wu L."/>
            <person name="Ma J."/>
        </authorList>
    </citation>
    <scope>NUCLEOTIDE SEQUENCE [LARGE SCALE GENOMIC DNA]</scope>
    <source>
        <strain evidence="5">JCM 18050</strain>
    </source>
</reference>
<feature type="domain" description="Inosine/uridine-preferring nucleoside hydrolase" evidence="3">
    <location>
        <begin position="5"/>
        <end position="318"/>
    </location>
</feature>
<gene>
    <name evidence="4" type="ORF">GCM10023211_24630</name>
</gene>
<keyword evidence="5" id="KW-1185">Reference proteome</keyword>
<keyword evidence="1 4" id="KW-0378">Hydrolase</keyword>
<evidence type="ECO:0000256" key="1">
    <source>
        <dbReference type="ARBA" id="ARBA00022801"/>
    </source>
</evidence>
<dbReference type="PANTHER" id="PTHR12304:SF4">
    <property type="entry name" value="URIDINE NUCLEOSIDASE"/>
    <property type="match status" value="1"/>
</dbReference>
<dbReference type="EMBL" id="BAABHY010000013">
    <property type="protein sequence ID" value="GAA5114726.1"/>
    <property type="molecule type" value="Genomic_DNA"/>
</dbReference>